<dbReference type="AlphaFoldDB" id="A0A1L3J6P9"/>
<keyword evidence="7" id="KW-1185">Reference proteome</keyword>
<dbReference type="PANTHER" id="PTHR47053:SF1">
    <property type="entry name" value="MUREIN DD-ENDOPEPTIDASE MEPH-RELATED"/>
    <property type="match status" value="1"/>
</dbReference>
<dbReference type="InterPro" id="IPR051202">
    <property type="entry name" value="Peptidase_C40"/>
</dbReference>
<dbReference type="InterPro" id="IPR038765">
    <property type="entry name" value="Papain-like_cys_pep_sf"/>
</dbReference>
<evidence type="ECO:0000313" key="7">
    <source>
        <dbReference type="Proteomes" id="UP000182510"/>
    </source>
</evidence>
<evidence type="ECO:0000256" key="4">
    <source>
        <dbReference type="ARBA" id="ARBA00022807"/>
    </source>
</evidence>
<dbReference type="OrthoDB" id="9813368at2"/>
<accession>A0A1L3J6P9</accession>
<dbReference type="Pfam" id="PF18348">
    <property type="entry name" value="SH3_16"/>
    <property type="match status" value="1"/>
</dbReference>
<keyword evidence="4" id="KW-0788">Thiol protease</keyword>
<proteinExistence type="inferred from homology"/>
<dbReference type="InterPro" id="IPR000064">
    <property type="entry name" value="NLP_P60_dom"/>
</dbReference>
<dbReference type="Gene3D" id="3.90.1720.10">
    <property type="entry name" value="endopeptidase domain like (from Nostoc punctiforme)"/>
    <property type="match status" value="1"/>
</dbReference>
<protein>
    <submittedName>
        <fullName evidence="6">Glycoside hydrolase</fullName>
    </submittedName>
</protein>
<organism evidence="6 7">
    <name type="scientific">Christiangramia salexigens</name>
    <dbReference type="NCBI Taxonomy" id="1913577"/>
    <lineage>
        <taxon>Bacteria</taxon>
        <taxon>Pseudomonadati</taxon>
        <taxon>Bacteroidota</taxon>
        <taxon>Flavobacteriia</taxon>
        <taxon>Flavobacteriales</taxon>
        <taxon>Flavobacteriaceae</taxon>
        <taxon>Christiangramia</taxon>
    </lineage>
</organism>
<name>A0A1L3J6P9_9FLAO</name>
<dbReference type="PROSITE" id="PS51935">
    <property type="entry name" value="NLPC_P60"/>
    <property type="match status" value="1"/>
</dbReference>
<reference evidence="6 7" key="1">
    <citation type="submission" date="2016-11" db="EMBL/GenBank/DDBJ databases">
        <title>Gramella sp. LPB0144 isolated from marine environment.</title>
        <authorList>
            <person name="Kim E."/>
            <person name="Yi H."/>
        </authorList>
    </citation>
    <scope>NUCLEOTIDE SEQUENCE [LARGE SCALE GENOMIC DNA]</scope>
    <source>
        <strain evidence="6 7">LPB0144</strain>
    </source>
</reference>
<keyword evidence="2" id="KW-0645">Protease</keyword>
<keyword evidence="3 6" id="KW-0378">Hydrolase</keyword>
<dbReference type="RefSeq" id="WP_072553462.1">
    <property type="nucleotide sequence ID" value="NZ_CP018153.1"/>
</dbReference>
<dbReference type="STRING" id="1913577.LPB144_10325"/>
<dbReference type="KEGG" id="grl:LPB144_10325"/>
<evidence type="ECO:0000256" key="1">
    <source>
        <dbReference type="ARBA" id="ARBA00007074"/>
    </source>
</evidence>
<dbReference type="PROSITE" id="PS51257">
    <property type="entry name" value="PROKAR_LIPOPROTEIN"/>
    <property type="match status" value="1"/>
</dbReference>
<dbReference type="PANTHER" id="PTHR47053">
    <property type="entry name" value="MUREIN DD-ENDOPEPTIDASE MEPH-RELATED"/>
    <property type="match status" value="1"/>
</dbReference>
<gene>
    <name evidence="6" type="ORF">LPB144_10325</name>
</gene>
<sequence>MKISFDFKYYLILIAVILVSCAGETENEKEEDIQEMITSVQQKFSPDKRVALLDIELEKKKENYILKGETNMPEAARTLKAKLDSAAISYTDNIQILPSKVLEGKIHGVIDVSVANLRGEGKHSAELVTQATLGTPVQIWKRTEEWYYIQTPDGYLSWVDHGGITTMDEEEFKAWKTSEKVIYKKTFGQSYKTPENNSKPVTDLVAGAVLELEAEKEDYFKVRYPDGRAAYLLKEEAEIYSKWLKGIESSSEKLVETSEKLMGLPYLWGGTSAKGVDCSGFTKTIFFMNGMVVPRDASQQVREGKLVDSKGDFDKLKVGDLLFFGRPATDTTSEKVVHVGMWIGNNEFIHSSGDVHISSMDKAAENFDEFNKSRYLRTKRYLGEKSSGLAYLKDQDLYFAQQTDSL</sequence>
<dbReference type="InterPro" id="IPR041382">
    <property type="entry name" value="SH3_16"/>
</dbReference>
<dbReference type="Pfam" id="PF00877">
    <property type="entry name" value="NLPC_P60"/>
    <property type="match status" value="1"/>
</dbReference>
<evidence type="ECO:0000256" key="2">
    <source>
        <dbReference type="ARBA" id="ARBA00022670"/>
    </source>
</evidence>
<dbReference type="GO" id="GO:0008234">
    <property type="term" value="F:cysteine-type peptidase activity"/>
    <property type="evidence" value="ECO:0007669"/>
    <property type="project" value="UniProtKB-KW"/>
</dbReference>
<evidence type="ECO:0000256" key="3">
    <source>
        <dbReference type="ARBA" id="ARBA00022801"/>
    </source>
</evidence>
<evidence type="ECO:0000259" key="5">
    <source>
        <dbReference type="PROSITE" id="PS51935"/>
    </source>
</evidence>
<comment type="similarity">
    <text evidence="1">Belongs to the peptidase C40 family.</text>
</comment>
<feature type="domain" description="NlpC/P60" evidence="5">
    <location>
        <begin position="248"/>
        <end position="382"/>
    </location>
</feature>
<dbReference type="SUPFAM" id="SSF54001">
    <property type="entry name" value="Cysteine proteinases"/>
    <property type="match status" value="1"/>
</dbReference>
<dbReference type="GO" id="GO:0006508">
    <property type="term" value="P:proteolysis"/>
    <property type="evidence" value="ECO:0007669"/>
    <property type="project" value="UniProtKB-KW"/>
</dbReference>
<evidence type="ECO:0000313" key="6">
    <source>
        <dbReference type="EMBL" id="APG60774.1"/>
    </source>
</evidence>
<dbReference type="EMBL" id="CP018153">
    <property type="protein sequence ID" value="APG60774.1"/>
    <property type="molecule type" value="Genomic_DNA"/>
</dbReference>
<dbReference type="Proteomes" id="UP000182510">
    <property type="component" value="Chromosome"/>
</dbReference>
<dbReference type="Gene3D" id="2.30.30.40">
    <property type="entry name" value="SH3 Domains"/>
    <property type="match status" value="2"/>
</dbReference>